<gene>
    <name evidence="1" type="ORF">ACFPZ3_00340</name>
</gene>
<comment type="caution">
    <text evidence="1">The sequence shown here is derived from an EMBL/GenBank/DDBJ whole genome shotgun (WGS) entry which is preliminary data.</text>
</comment>
<dbReference type="RefSeq" id="WP_379511848.1">
    <property type="nucleotide sequence ID" value="NZ_JBHSPA010000001.1"/>
</dbReference>
<reference evidence="2" key="1">
    <citation type="journal article" date="2019" name="Int. J. Syst. Evol. Microbiol.">
        <title>The Global Catalogue of Microorganisms (GCM) 10K type strain sequencing project: providing services to taxonomists for standard genome sequencing and annotation.</title>
        <authorList>
            <consortium name="The Broad Institute Genomics Platform"/>
            <consortium name="The Broad Institute Genome Sequencing Center for Infectious Disease"/>
            <person name="Wu L."/>
            <person name="Ma J."/>
        </authorList>
    </citation>
    <scope>NUCLEOTIDE SEQUENCE [LARGE SCALE GENOMIC DNA]</scope>
    <source>
        <strain evidence="2">CCUG 53903</strain>
    </source>
</reference>
<dbReference type="EMBL" id="JBHSPA010000001">
    <property type="protein sequence ID" value="MFC5822291.1"/>
    <property type="molecule type" value="Genomic_DNA"/>
</dbReference>
<keyword evidence="2" id="KW-1185">Reference proteome</keyword>
<evidence type="ECO:0000313" key="2">
    <source>
        <dbReference type="Proteomes" id="UP001596058"/>
    </source>
</evidence>
<proteinExistence type="predicted"/>
<dbReference type="Proteomes" id="UP001596058">
    <property type="component" value="Unassembled WGS sequence"/>
</dbReference>
<evidence type="ECO:0000313" key="1">
    <source>
        <dbReference type="EMBL" id="MFC5822291.1"/>
    </source>
</evidence>
<sequence>MSGRKGVSSLKTYFDKKPGQTLAEFAAETRNLSDKDFEQLKTGIDNGTYNY</sequence>
<protein>
    <submittedName>
        <fullName evidence="1">Uncharacterized protein</fullName>
    </submittedName>
</protein>
<accession>A0ABW1CC50</accession>
<organism evidence="1 2">
    <name type="scientific">Nonomuraea insulae</name>
    <dbReference type="NCBI Taxonomy" id="1616787"/>
    <lineage>
        <taxon>Bacteria</taxon>
        <taxon>Bacillati</taxon>
        <taxon>Actinomycetota</taxon>
        <taxon>Actinomycetes</taxon>
        <taxon>Streptosporangiales</taxon>
        <taxon>Streptosporangiaceae</taxon>
        <taxon>Nonomuraea</taxon>
    </lineage>
</organism>
<name>A0ABW1CC50_9ACTN</name>